<gene>
    <name evidence="1" type="ORF">G5714_005261</name>
</gene>
<comment type="caution">
    <text evidence="1">The sequence shown here is derived from an EMBL/GenBank/DDBJ whole genome shotgun (WGS) entry which is preliminary data.</text>
</comment>
<evidence type="ECO:0000313" key="2">
    <source>
        <dbReference type="Proteomes" id="UP000579812"/>
    </source>
</evidence>
<dbReference type="AlphaFoldDB" id="A0A7J6D0H4"/>
<reference evidence="1 2" key="1">
    <citation type="submission" date="2020-04" db="EMBL/GenBank/DDBJ databases">
        <title>Chromosome-level genome assembly of a cyprinid fish Onychostoma macrolepis by integration of Nanopore Sequencing, Bionano and Hi-C technology.</title>
        <authorList>
            <person name="Wang D."/>
        </authorList>
    </citation>
    <scope>NUCLEOTIDE SEQUENCE [LARGE SCALE GENOMIC DNA]</scope>
    <source>
        <strain evidence="1">SWU-2019</strain>
        <tissue evidence="1">Muscle</tissue>
    </source>
</reference>
<sequence>MKIKSAHLRTIEHKFVCVQGIWKPKRSHQLVTQNKQESNSGNSGKVSVYHITYDGNRKCMAFGFEVKNKSSLVFPVVTHGEKLEVEVLPTDKPITAGSFDEKFLFQWCGQIISGDWRSLESVAKPKTYLCVEKGKVTITKERVPYFKIKYSDKKKDEESRSSGSDKILENKTNEYKTISFQRRNLKRGSSCCEGSVAPNKPLRCRKTKRIKMSVKS</sequence>
<dbReference type="OrthoDB" id="8959115at2759"/>
<dbReference type="EMBL" id="JAAMOB010000005">
    <property type="protein sequence ID" value="KAF4112716.1"/>
    <property type="molecule type" value="Genomic_DNA"/>
</dbReference>
<accession>A0A7J6D0H4</accession>
<evidence type="ECO:0000313" key="1">
    <source>
        <dbReference type="EMBL" id="KAF4112716.1"/>
    </source>
</evidence>
<keyword evidence="2" id="KW-1185">Reference proteome</keyword>
<name>A0A7J6D0H4_9TELE</name>
<proteinExistence type="predicted"/>
<dbReference type="Gene3D" id="2.80.10.50">
    <property type="match status" value="1"/>
</dbReference>
<organism evidence="1 2">
    <name type="scientific">Onychostoma macrolepis</name>
    <dbReference type="NCBI Taxonomy" id="369639"/>
    <lineage>
        <taxon>Eukaryota</taxon>
        <taxon>Metazoa</taxon>
        <taxon>Chordata</taxon>
        <taxon>Craniata</taxon>
        <taxon>Vertebrata</taxon>
        <taxon>Euteleostomi</taxon>
        <taxon>Actinopterygii</taxon>
        <taxon>Neopterygii</taxon>
        <taxon>Teleostei</taxon>
        <taxon>Ostariophysi</taxon>
        <taxon>Cypriniformes</taxon>
        <taxon>Cyprinidae</taxon>
        <taxon>Acrossocheilinae</taxon>
        <taxon>Onychostoma</taxon>
    </lineage>
</organism>
<dbReference type="Proteomes" id="UP000579812">
    <property type="component" value="Unassembled WGS sequence"/>
</dbReference>
<protein>
    <submittedName>
        <fullName evidence="1">Uncharacterized protein</fullName>
    </submittedName>
</protein>